<feature type="region of interest" description="Disordered" evidence="1">
    <location>
        <begin position="42"/>
        <end position="64"/>
    </location>
</feature>
<name>A0AB39NAB9_9ACTN</name>
<dbReference type="RefSeq" id="WP_369273858.1">
    <property type="nucleotide sequence ID" value="NZ_CP163432.1"/>
</dbReference>
<reference evidence="2" key="1">
    <citation type="submission" date="2024-07" db="EMBL/GenBank/DDBJ databases">
        <authorList>
            <person name="Yu S.T."/>
        </authorList>
    </citation>
    <scope>NUCLEOTIDE SEQUENCE</scope>
    <source>
        <strain evidence="2">R11</strain>
    </source>
</reference>
<sequence length="137" mass="15370">MGAPESGSEDRCICGDYSKNTSLSPDRFYCCFTVSGSPSLKADDRQDAQNAENATENKCDRRSHGSQPFRLLLWSATGDPSRYDTKLHFYDPSLFCCTCRGFSPGLPGEFDAHREAAVSFEFLSFFDRLEFDVCMLD</sequence>
<proteinExistence type="predicted"/>
<protein>
    <submittedName>
        <fullName evidence="2">Uncharacterized protein</fullName>
    </submittedName>
</protein>
<dbReference type="AlphaFoldDB" id="A0AB39NAB9"/>
<accession>A0AB39NAB9</accession>
<dbReference type="EMBL" id="CP163432">
    <property type="protein sequence ID" value="XDQ13853.1"/>
    <property type="molecule type" value="Genomic_DNA"/>
</dbReference>
<gene>
    <name evidence="2" type="ORF">AB5J55_31550</name>
</gene>
<organism evidence="2">
    <name type="scientific">Streptomyces sp. R11</name>
    <dbReference type="NCBI Taxonomy" id="3238625"/>
    <lineage>
        <taxon>Bacteria</taxon>
        <taxon>Bacillati</taxon>
        <taxon>Actinomycetota</taxon>
        <taxon>Actinomycetes</taxon>
        <taxon>Kitasatosporales</taxon>
        <taxon>Streptomycetaceae</taxon>
        <taxon>Streptomyces</taxon>
    </lineage>
</organism>
<evidence type="ECO:0000256" key="1">
    <source>
        <dbReference type="SAM" id="MobiDB-lite"/>
    </source>
</evidence>
<evidence type="ECO:0000313" key="2">
    <source>
        <dbReference type="EMBL" id="XDQ13853.1"/>
    </source>
</evidence>